<dbReference type="AlphaFoldDB" id="A0A3L0VSS8"/>
<reference evidence="5" key="1">
    <citation type="submission" date="2018-10" db="EMBL/GenBank/DDBJ databases">
        <authorList>
            <consortium name="NARMS: The National Antimicrobial Resistance Monitoring System"/>
        </authorList>
    </citation>
    <scope>NUCLEOTIDE SEQUENCE [LARGE SCALE GENOMIC DNA]</scope>
    <source>
        <strain evidence="5">CVM N17EC0388</strain>
    </source>
</reference>
<dbReference type="InterPro" id="IPR036397">
    <property type="entry name" value="RNaseH_sf"/>
</dbReference>
<name>A0A3L0VSS8_ECOLX</name>
<dbReference type="PANTHER" id="PTHR30231:SF4">
    <property type="entry name" value="PROTEIN NEN2"/>
    <property type="match status" value="1"/>
</dbReference>
<dbReference type="GO" id="GO:0006259">
    <property type="term" value="P:DNA metabolic process"/>
    <property type="evidence" value="ECO:0007669"/>
    <property type="project" value="UniProtKB-ARBA"/>
</dbReference>
<proteinExistence type="predicted"/>
<evidence type="ECO:0000256" key="3">
    <source>
        <dbReference type="ARBA" id="ARBA00022839"/>
    </source>
</evidence>
<dbReference type="EMBL" id="RNRV01000002">
    <property type="protein sequence ID" value="MHO03050.1"/>
    <property type="molecule type" value="Genomic_DNA"/>
</dbReference>
<dbReference type="GO" id="GO:0005829">
    <property type="term" value="C:cytosol"/>
    <property type="evidence" value="ECO:0007669"/>
    <property type="project" value="TreeGrafter"/>
</dbReference>
<dbReference type="SUPFAM" id="SSF53098">
    <property type="entry name" value="Ribonuclease H-like"/>
    <property type="match status" value="1"/>
</dbReference>
<dbReference type="Gene3D" id="3.30.420.10">
    <property type="entry name" value="Ribonuclease H-like superfamily/Ribonuclease H"/>
    <property type="match status" value="1"/>
</dbReference>
<evidence type="ECO:0000256" key="1">
    <source>
        <dbReference type="ARBA" id="ARBA00022722"/>
    </source>
</evidence>
<dbReference type="GO" id="GO:0003676">
    <property type="term" value="F:nucleic acid binding"/>
    <property type="evidence" value="ECO:0007669"/>
    <property type="project" value="InterPro"/>
</dbReference>
<dbReference type="GO" id="GO:0008408">
    <property type="term" value="F:3'-5' exonuclease activity"/>
    <property type="evidence" value="ECO:0007669"/>
    <property type="project" value="TreeGrafter"/>
</dbReference>
<evidence type="ECO:0000256" key="2">
    <source>
        <dbReference type="ARBA" id="ARBA00022801"/>
    </source>
</evidence>
<dbReference type="InterPro" id="IPR013520">
    <property type="entry name" value="Ribonucl_H"/>
</dbReference>
<sequence>MGGWFDTSLTLARRWLNLEQGNRGLALAAQPCLAIDLELTGLDPRRDHIVSMGWVPIVGREILLADARYLLVRPPISVGQSAIYHGVHDRDLAEASTLEEALLALQQAAEGAVLVAHHSAIERAFLDRACHQVLGKRAPWRFIDTLRLELHQIRQRGGEPNDDGLTLARCLARHRLPPCPQHHALEDAYGCALLLLAQTRPDTPLAHLLSLSR</sequence>
<keyword evidence="3 5" id="KW-0269">Exonuclease</keyword>
<accession>A0A3L0VSS8</accession>
<organism evidence="5">
    <name type="scientific">Escherichia coli</name>
    <dbReference type="NCBI Taxonomy" id="562"/>
    <lineage>
        <taxon>Bacteria</taxon>
        <taxon>Pseudomonadati</taxon>
        <taxon>Pseudomonadota</taxon>
        <taxon>Gammaproteobacteria</taxon>
        <taxon>Enterobacterales</taxon>
        <taxon>Enterobacteriaceae</taxon>
        <taxon>Escherichia</taxon>
    </lineage>
</organism>
<dbReference type="InterPro" id="IPR012337">
    <property type="entry name" value="RNaseH-like_sf"/>
</dbReference>
<dbReference type="CDD" id="cd06127">
    <property type="entry name" value="DEDDh"/>
    <property type="match status" value="1"/>
</dbReference>
<keyword evidence="2" id="KW-0378">Hydrolase</keyword>
<evidence type="ECO:0000259" key="4">
    <source>
        <dbReference type="SMART" id="SM00479"/>
    </source>
</evidence>
<gene>
    <name evidence="5" type="ORF">D9F05_01430</name>
</gene>
<dbReference type="Pfam" id="PF00929">
    <property type="entry name" value="RNase_T"/>
    <property type="match status" value="1"/>
</dbReference>
<feature type="domain" description="Exonuclease" evidence="4">
    <location>
        <begin position="31"/>
        <end position="204"/>
    </location>
</feature>
<dbReference type="PANTHER" id="PTHR30231">
    <property type="entry name" value="DNA POLYMERASE III SUBUNIT EPSILON"/>
    <property type="match status" value="1"/>
</dbReference>
<keyword evidence="1" id="KW-0540">Nuclease</keyword>
<dbReference type="SMART" id="SM00479">
    <property type="entry name" value="EXOIII"/>
    <property type="match status" value="1"/>
</dbReference>
<evidence type="ECO:0000313" key="5">
    <source>
        <dbReference type="EMBL" id="MHO03050.1"/>
    </source>
</evidence>
<comment type="caution">
    <text evidence="5">The sequence shown here is derived from an EMBL/GenBank/DDBJ whole genome shotgun (WGS) entry which is preliminary data.</text>
</comment>
<protein>
    <submittedName>
        <fullName evidence="5">3'-5' exonuclease</fullName>
    </submittedName>
</protein>